<dbReference type="Pfam" id="PF00017">
    <property type="entry name" value="SH2"/>
    <property type="match status" value="1"/>
</dbReference>
<dbReference type="OMA" id="YRCVFAG"/>
<evidence type="ECO:0000313" key="4">
    <source>
        <dbReference type="Ensembl" id="ENSMMOP00000026861.1"/>
    </source>
</evidence>
<evidence type="ECO:0000256" key="2">
    <source>
        <dbReference type="PROSITE-ProRule" id="PRU00191"/>
    </source>
</evidence>
<proteinExistence type="predicted"/>
<dbReference type="Gene3D" id="3.30.505.10">
    <property type="entry name" value="SH2 domain"/>
    <property type="match status" value="1"/>
</dbReference>
<dbReference type="SUPFAM" id="SSF55550">
    <property type="entry name" value="SH2 domain"/>
    <property type="match status" value="1"/>
</dbReference>
<evidence type="ECO:0000256" key="1">
    <source>
        <dbReference type="ARBA" id="ARBA00022999"/>
    </source>
</evidence>
<evidence type="ECO:0000259" key="3">
    <source>
        <dbReference type="PROSITE" id="PS50001"/>
    </source>
</evidence>
<keyword evidence="1 2" id="KW-0727">SH2 domain</keyword>
<reference evidence="4" key="2">
    <citation type="submission" date="2025-09" db="UniProtKB">
        <authorList>
            <consortium name="Ensembl"/>
        </authorList>
    </citation>
    <scope>IDENTIFICATION</scope>
</reference>
<evidence type="ECO:0000313" key="5">
    <source>
        <dbReference type="Proteomes" id="UP000261620"/>
    </source>
</evidence>
<keyword evidence="5" id="KW-1185">Reference proteome</keyword>
<dbReference type="Ensembl" id="ENSMMOT00000027317.1">
    <property type="protein sequence ID" value="ENSMMOP00000026861.1"/>
    <property type="gene ID" value="ENSMMOG00000020315.1"/>
</dbReference>
<dbReference type="STRING" id="94237.ENSMMOP00000026861"/>
<protein>
    <recommendedName>
        <fullName evidence="3">SH2 domain-containing protein</fullName>
    </recommendedName>
</protein>
<dbReference type="Proteomes" id="UP000261620">
    <property type="component" value="Unplaced"/>
</dbReference>
<dbReference type="AlphaFoldDB" id="A0A3Q3XPK6"/>
<dbReference type="PANTHER" id="PTHR14388:SF3">
    <property type="entry name" value="HEMATOPOIETIC SH2 DOMAIN-CONTAINING PROTEIN"/>
    <property type="match status" value="1"/>
</dbReference>
<reference evidence="4" key="1">
    <citation type="submission" date="2025-08" db="UniProtKB">
        <authorList>
            <consortium name="Ensembl"/>
        </authorList>
    </citation>
    <scope>IDENTIFICATION</scope>
</reference>
<dbReference type="InterPro" id="IPR036860">
    <property type="entry name" value="SH2_dom_sf"/>
</dbReference>
<feature type="domain" description="SH2" evidence="3">
    <location>
        <begin position="41"/>
        <end position="79"/>
    </location>
</feature>
<dbReference type="InterPro" id="IPR000980">
    <property type="entry name" value="SH2"/>
</dbReference>
<accession>A0A3Q3XPK6</accession>
<dbReference type="PROSITE" id="PS50001">
    <property type="entry name" value="SH2"/>
    <property type="match status" value="1"/>
</dbReference>
<name>A0A3Q3XPK6_MOLML</name>
<dbReference type="GO" id="GO:0005737">
    <property type="term" value="C:cytoplasm"/>
    <property type="evidence" value="ECO:0007669"/>
    <property type="project" value="TreeGrafter"/>
</dbReference>
<sequence>FLHMIEGVVSPVMDWSQRAALLWFTQSQLQSVISNGIVPDWFHGIISRKAAEELLMTKPPGFFLIRVSESRVGFTLSYRCVFAG</sequence>
<dbReference type="PANTHER" id="PTHR14388">
    <property type="entry name" value="T CELL-SPECIFIC ADAPTER PROTEIN TSAD"/>
    <property type="match status" value="1"/>
</dbReference>
<organism evidence="4 5">
    <name type="scientific">Mola mola</name>
    <name type="common">Ocean sunfish</name>
    <name type="synonym">Tetraodon mola</name>
    <dbReference type="NCBI Taxonomy" id="94237"/>
    <lineage>
        <taxon>Eukaryota</taxon>
        <taxon>Metazoa</taxon>
        <taxon>Chordata</taxon>
        <taxon>Craniata</taxon>
        <taxon>Vertebrata</taxon>
        <taxon>Euteleostomi</taxon>
        <taxon>Actinopterygii</taxon>
        <taxon>Neopterygii</taxon>
        <taxon>Teleostei</taxon>
        <taxon>Neoteleostei</taxon>
        <taxon>Acanthomorphata</taxon>
        <taxon>Eupercaria</taxon>
        <taxon>Tetraodontiformes</taxon>
        <taxon>Molidae</taxon>
        <taxon>Mola</taxon>
    </lineage>
</organism>